<dbReference type="SUPFAM" id="SSF52058">
    <property type="entry name" value="L domain-like"/>
    <property type="match status" value="1"/>
</dbReference>
<dbReference type="InterPro" id="IPR001611">
    <property type="entry name" value="Leu-rich_rpt"/>
</dbReference>
<keyword evidence="1" id="KW-0611">Plant defense</keyword>
<evidence type="ECO:0000313" key="3">
    <source>
        <dbReference type="EMBL" id="PRQ20170.1"/>
    </source>
</evidence>
<evidence type="ECO:0000313" key="4">
    <source>
        <dbReference type="Proteomes" id="UP000238479"/>
    </source>
</evidence>
<dbReference type="Pfam" id="PF23286">
    <property type="entry name" value="LRR_13"/>
    <property type="match status" value="1"/>
</dbReference>
<dbReference type="InterPro" id="IPR058546">
    <property type="entry name" value="RPS4B/Roq1-like_LRR"/>
</dbReference>
<gene>
    <name evidence="3" type="ORF">RchiOBHm_Chr7g0225211</name>
</gene>
<keyword evidence="4" id="KW-1185">Reference proteome</keyword>
<feature type="domain" description="Disease resistance protein RPS4B/Roq1-like leucine-rich repeats" evidence="2">
    <location>
        <begin position="107"/>
        <end position="192"/>
    </location>
</feature>
<protein>
    <submittedName>
        <fullName evidence="3">Putative leucine-rich repeat domain, L domain-containing protein</fullName>
    </submittedName>
</protein>
<evidence type="ECO:0000256" key="1">
    <source>
        <dbReference type="ARBA" id="ARBA00022821"/>
    </source>
</evidence>
<evidence type="ECO:0000259" key="2">
    <source>
        <dbReference type="Pfam" id="PF23286"/>
    </source>
</evidence>
<sequence>MLYGEGVDYLPNHLRVLHLNSLGSLQLVEGLNWKDMRYLKSIKLSNCHGLTRIPDLSGLTSLEYLELSYCNDLVEVHPSVGRLDKLVILKLTRCEKLQMFQERINMKSLETLYLSDCWNLKFFPEFDGDMKSLKYLDLSHTRIKELPCSVGNLTGLKSLSLAGCRNLTNVPSSIFYGLQRLEELNLSECSNLVTFPAKSESLPPPVFSTTLSRLQVDLTNCRRLEEISEFPREIACRLEGCGSLERVSYLSKILKSKDSKMFGRLDLTSCQRLCDNLALLMTSGQEAESGSEKLAALLTLFFSGAKSEEFQVKFFGSPLIPLPNWFTCRRLYWELITREHEFCIEIPQNSNWYSKGLALCIQSRFSEGPYSVYINGVKFDEMSTWRRQMVWVHYIPLVTVIRRLSECGMPPPDMFRVMFRFGYNYTGSRKPLEGSWGVHLIEDLEEESR</sequence>
<dbReference type="EMBL" id="PDCK01000045">
    <property type="protein sequence ID" value="PRQ20170.1"/>
    <property type="molecule type" value="Genomic_DNA"/>
</dbReference>
<dbReference type="PANTHER" id="PTHR45752">
    <property type="entry name" value="LEUCINE-RICH REPEAT-CONTAINING"/>
    <property type="match status" value="1"/>
</dbReference>
<name>A0A2P6PE29_ROSCH</name>
<organism evidence="3 4">
    <name type="scientific">Rosa chinensis</name>
    <name type="common">China rose</name>
    <dbReference type="NCBI Taxonomy" id="74649"/>
    <lineage>
        <taxon>Eukaryota</taxon>
        <taxon>Viridiplantae</taxon>
        <taxon>Streptophyta</taxon>
        <taxon>Embryophyta</taxon>
        <taxon>Tracheophyta</taxon>
        <taxon>Spermatophyta</taxon>
        <taxon>Magnoliopsida</taxon>
        <taxon>eudicotyledons</taxon>
        <taxon>Gunneridae</taxon>
        <taxon>Pentapetalae</taxon>
        <taxon>rosids</taxon>
        <taxon>fabids</taxon>
        <taxon>Rosales</taxon>
        <taxon>Rosaceae</taxon>
        <taxon>Rosoideae</taxon>
        <taxon>Rosoideae incertae sedis</taxon>
        <taxon>Rosa</taxon>
    </lineage>
</organism>
<dbReference type="Gramene" id="PRQ20170">
    <property type="protein sequence ID" value="PRQ20170"/>
    <property type="gene ID" value="RchiOBHm_Chr7g0225211"/>
</dbReference>
<dbReference type="Proteomes" id="UP000238479">
    <property type="component" value="Chromosome 7"/>
</dbReference>
<dbReference type="AlphaFoldDB" id="A0A2P6PE29"/>
<accession>A0A2P6PE29</accession>
<proteinExistence type="predicted"/>
<dbReference type="InterPro" id="IPR050715">
    <property type="entry name" value="LRR-SigEffector_domain"/>
</dbReference>
<dbReference type="STRING" id="74649.A0A2P6PE29"/>
<dbReference type="InterPro" id="IPR032675">
    <property type="entry name" value="LRR_dom_sf"/>
</dbReference>
<comment type="caution">
    <text evidence="3">The sequence shown here is derived from an EMBL/GenBank/DDBJ whole genome shotgun (WGS) entry which is preliminary data.</text>
</comment>
<dbReference type="PROSITE" id="PS51450">
    <property type="entry name" value="LRR"/>
    <property type="match status" value="1"/>
</dbReference>
<reference evidence="3 4" key="1">
    <citation type="journal article" date="2018" name="Nat. Genet.">
        <title>The Rosa genome provides new insights in the design of modern roses.</title>
        <authorList>
            <person name="Bendahmane M."/>
        </authorList>
    </citation>
    <scope>NUCLEOTIDE SEQUENCE [LARGE SCALE GENOMIC DNA]</scope>
    <source>
        <strain evidence="4">cv. Old Blush</strain>
    </source>
</reference>
<dbReference type="Gene3D" id="3.80.10.10">
    <property type="entry name" value="Ribonuclease Inhibitor"/>
    <property type="match status" value="2"/>
</dbReference>
<dbReference type="PANTHER" id="PTHR45752:SF195">
    <property type="entry name" value="LEUCINE-RICH REPEAT (LRR) FAMILY PROTEIN-RELATED"/>
    <property type="match status" value="1"/>
</dbReference>